<organism evidence="2 3">
    <name type="scientific">Hibiscus sabdariffa</name>
    <name type="common">roselle</name>
    <dbReference type="NCBI Taxonomy" id="183260"/>
    <lineage>
        <taxon>Eukaryota</taxon>
        <taxon>Viridiplantae</taxon>
        <taxon>Streptophyta</taxon>
        <taxon>Embryophyta</taxon>
        <taxon>Tracheophyta</taxon>
        <taxon>Spermatophyta</taxon>
        <taxon>Magnoliopsida</taxon>
        <taxon>eudicotyledons</taxon>
        <taxon>Gunneridae</taxon>
        <taxon>Pentapetalae</taxon>
        <taxon>rosids</taxon>
        <taxon>malvids</taxon>
        <taxon>Malvales</taxon>
        <taxon>Malvaceae</taxon>
        <taxon>Malvoideae</taxon>
        <taxon>Hibiscus</taxon>
    </lineage>
</organism>
<sequence length="130" mass="14230">MVLEFGAAGTNKLGYQLGSPGNRGGITGIEEQGLRNYLIQSGGGFRRTFPYVFNGSFRGRKSGAVEKASTMELEEEVAKLREEKEELQKQNFAAGRNNGNSEKSGHGDAEHATWIKESMLANNTDRSMVK</sequence>
<feature type="region of interest" description="Disordered" evidence="1">
    <location>
        <begin position="85"/>
        <end position="130"/>
    </location>
</feature>
<protein>
    <submittedName>
        <fullName evidence="2">Uncharacterized protein</fullName>
    </submittedName>
</protein>
<keyword evidence="3" id="KW-1185">Reference proteome</keyword>
<reference evidence="2 3" key="1">
    <citation type="journal article" date="2024" name="G3 (Bethesda)">
        <title>Genome assembly of Hibiscus sabdariffa L. provides insights into metabolisms of medicinal natural products.</title>
        <authorList>
            <person name="Kim T."/>
        </authorList>
    </citation>
    <scope>NUCLEOTIDE SEQUENCE [LARGE SCALE GENOMIC DNA]</scope>
    <source>
        <strain evidence="2">TK-2024</strain>
        <tissue evidence="2">Old leaves</tissue>
    </source>
</reference>
<evidence type="ECO:0000313" key="2">
    <source>
        <dbReference type="EMBL" id="KAK8572502.1"/>
    </source>
</evidence>
<feature type="compositionally biased region" description="Basic and acidic residues" evidence="1">
    <location>
        <begin position="103"/>
        <end position="114"/>
    </location>
</feature>
<evidence type="ECO:0000313" key="3">
    <source>
        <dbReference type="Proteomes" id="UP001472677"/>
    </source>
</evidence>
<accession>A0ABR2F676</accession>
<gene>
    <name evidence="2" type="ORF">V6N12_028555</name>
</gene>
<dbReference type="EMBL" id="JBBPBM010000008">
    <property type="protein sequence ID" value="KAK8572502.1"/>
    <property type="molecule type" value="Genomic_DNA"/>
</dbReference>
<proteinExistence type="predicted"/>
<comment type="caution">
    <text evidence="2">The sequence shown here is derived from an EMBL/GenBank/DDBJ whole genome shotgun (WGS) entry which is preliminary data.</text>
</comment>
<feature type="compositionally biased region" description="Polar residues" evidence="1">
    <location>
        <begin position="120"/>
        <end position="130"/>
    </location>
</feature>
<evidence type="ECO:0000256" key="1">
    <source>
        <dbReference type="SAM" id="MobiDB-lite"/>
    </source>
</evidence>
<dbReference type="Proteomes" id="UP001472677">
    <property type="component" value="Unassembled WGS sequence"/>
</dbReference>
<name>A0ABR2F676_9ROSI</name>